<evidence type="ECO:0000259" key="1">
    <source>
        <dbReference type="Pfam" id="PF17919"/>
    </source>
</evidence>
<dbReference type="InterPro" id="IPR043502">
    <property type="entry name" value="DNA/RNA_pol_sf"/>
</dbReference>
<organism evidence="2 3">
    <name type="scientific">Nephila pilipes</name>
    <name type="common">Giant wood spider</name>
    <name type="synonym">Nephila maculata</name>
    <dbReference type="NCBI Taxonomy" id="299642"/>
    <lineage>
        <taxon>Eukaryota</taxon>
        <taxon>Metazoa</taxon>
        <taxon>Ecdysozoa</taxon>
        <taxon>Arthropoda</taxon>
        <taxon>Chelicerata</taxon>
        <taxon>Arachnida</taxon>
        <taxon>Araneae</taxon>
        <taxon>Araneomorphae</taxon>
        <taxon>Entelegynae</taxon>
        <taxon>Araneoidea</taxon>
        <taxon>Nephilidae</taxon>
        <taxon>Nephila</taxon>
    </lineage>
</organism>
<comment type="caution">
    <text evidence="2">The sequence shown here is derived from an EMBL/GenBank/DDBJ whole genome shotgun (WGS) entry which is preliminary data.</text>
</comment>
<protein>
    <submittedName>
        <fullName evidence="2">Retrovirus-related Pol polyprotein from transposon 297</fullName>
    </submittedName>
</protein>
<gene>
    <name evidence="2" type="primary">pol_2772</name>
    <name evidence="2" type="ORF">NPIL_97501</name>
</gene>
<dbReference type="PANTHER" id="PTHR34072:SF41">
    <property type="entry name" value="REVERSE TRANSCRIPTASE_RETROTRANSPOSON-DERIVED PROTEIN RNASE H-LIKE DOMAIN-CONTAINING PROTEIN"/>
    <property type="match status" value="1"/>
</dbReference>
<accession>A0A8X6QUX6</accession>
<reference evidence="2" key="1">
    <citation type="submission" date="2020-08" db="EMBL/GenBank/DDBJ databases">
        <title>Multicomponent nature underlies the extraordinary mechanical properties of spider dragline silk.</title>
        <authorList>
            <person name="Kono N."/>
            <person name="Nakamura H."/>
            <person name="Mori M."/>
            <person name="Yoshida Y."/>
            <person name="Ohtoshi R."/>
            <person name="Malay A.D."/>
            <person name="Moran D.A.P."/>
            <person name="Tomita M."/>
            <person name="Numata K."/>
            <person name="Arakawa K."/>
        </authorList>
    </citation>
    <scope>NUCLEOTIDE SEQUENCE</scope>
</reference>
<dbReference type="PANTHER" id="PTHR34072">
    <property type="entry name" value="ENZYMATIC POLYPROTEIN-RELATED"/>
    <property type="match status" value="1"/>
</dbReference>
<proteinExistence type="predicted"/>
<evidence type="ECO:0000313" key="3">
    <source>
        <dbReference type="Proteomes" id="UP000887013"/>
    </source>
</evidence>
<dbReference type="GO" id="GO:0071897">
    <property type="term" value="P:DNA biosynthetic process"/>
    <property type="evidence" value="ECO:0007669"/>
    <property type="project" value="UniProtKB-ARBA"/>
</dbReference>
<sequence length="238" mass="26694">MKVLPPVDQKDVSVANQPTGTPITKNIVGTTGVSNNMLQSAQSPVPSRRKTRAAFTRFTGWWHKEDSIAAFEKCKKYLAEETVLYHPAANALLDIIVDALDTAVGAALHQQEPKGWQTLTFFSKAVSPAQRKYSAYDGELLAAYKGIKYFRHMVEGLNFILFMDHKPLIYAFKQKEDICSPRQLQQLDLTDQFPNDIQYLKGLENVVANALLHIHISTIITPGAVDFKKMAEEQQDSQ</sequence>
<name>A0A8X6QUX6_NEPPI</name>
<dbReference type="EMBL" id="BMAW01033868">
    <property type="protein sequence ID" value="GFU32272.1"/>
    <property type="molecule type" value="Genomic_DNA"/>
</dbReference>
<dbReference type="CDD" id="cd09274">
    <property type="entry name" value="RNase_HI_RT_Ty3"/>
    <property type="match status" value="1"/>
</dbReference>
<dbReference type="OrthoDB" id="8022549at2759"/>
<dbReference type="SUPFAM" id="SSF56672">
    <property type="entry name" value="DNA/RNA polymerases"/>
    <property type="match status" value="1"/>
</dbReference>
<dbReference type="Pfam" id="PF17919">
    <property type="entry name" value="RT_RNaseH_2"/>
    <property type="match status" value="1"/>
</dbReference>
<dbReference type="InterPro" id="IPR041577">
    <property type="entry name" value="RT_RNaseH_2"/>
</dbReference>
<dbReference type="AlphaFoldDB" id="A0A8X6QUX6"/>
<feature type="domain" description="Reverse transcriptase/retrotransposon-derived protein RNase H-like" evidence="1">
    <location>
        <begin position="65"/>
        <end position="160"/>
    </location>
</feature>
<keyword evidence="3" id="KW-1185">Reference proteome</keyword>
<evidence type="ECO:0000313" key="2">
    <source>
        <dbReference type="EMBL" id="GFU32272.1"/>
    </source>
</evidence>
<dbReference type="Proteomes" id="UP000887013">
    <property type="component" value="Unassembled WGS sequence"/>
</dbReference>